<name>A0A1I0M6P8_9FIRM</name>
<sequence length="124" mass="13687">MENFTKQTEMQNVTQESNTGQRIIKVIFGIIEIILAFRIVLKLMGANAGNAFVKGIYNISHPFVKLFEGIFSGSTTGGTETVGVFEPATLIAMIVIGIVAMIVIMLMPNSSNRTKKTQYMEHDE</sequence>
<evidence type="ECO:0000313" key="2">
    <source>
        <dbReference type="EMBL" id="SEV83624.1"/>
    </source>
</evidence>
<feature type="transmembrane region" description="Helical" evidence="1">
    <location>
        <begin position="88"/>
        <end position="107"/>
    </location>
</feature>
<dbReference type="InterPro" id="IPR003425">
    <property type="entry name" value="CCB3/YggT"/>
</dbReference>
<dbReference type="EMBL" id="FOJI01000001">
    <property type="protein sequence ID" value="SEV83624.1"/>
    <property type="molecule type" value="Genomic_DNA"/>
</dbReference>
<proteinExistence type="predicted"/>
<accession>A0A1I0M6P8</accession>
<dbReference type="AlphaFoldDB" id="A0A1I0M6P8"/>
<keyword evidence="1" id="KW-1133">Transmembrane helix</keyword>
<evidence type="ECO:0000313" key="3">
    <source>
        <dbReference type="Proteomes" id="UP000199701"/>
    </source>
</evidence>
<dbReference type="Pfam" id="PF02325">
    <property type="entry name" value="CCB3_YggT"/>
    <property type="match status" value="1"/>
</dbReference>
<keyword evidence="1" id="KW-0472">Membrane</keyword>
<keyword evidence="3" id="KW-1185">Reference proteome</keyword>
<reference evidence="2 3" key="1">
    <citation type="submission" date="2016-10" db="EMBL/GenBank/DDBJ databases">
        <authorList>
            <person name="de Groot N.N."/>
        </authorList>
    </citation>
    <scope>NUCLEOTIDE SEQUENCE [LARGE SCALE GENOMIC DNA]</scope>
    <source>
        <strain evidence="2 3">DSM 9179</strain>
    </source>
</reference>
<gene>
    <name evidence="2" type="ORF">SAMN05421659_101212</name>
</gene>
<keyword evidence="1" id="KW-0812">Transmembrane</keyword>
<dbReference type="RefSeq" id="WP_092449701.1">
    <property type="nucleotide sequence ID" value="NZ_FOJI01000001.1"/>
</dbReference>
<evidence type="ECO:0000256" key="1">
    <source>
        <dbReference type="SAM" id="Phobius"/>
    </source>
</evidence>
<feature type="transmembrane region" description="Helical" evidence="1">
    <location>
        <begin position="23"/>
        <end position="41"/>
    </location>
</feature>
<dbReference type="GO" id="GO:0016020">
    <property type="term" value="C:membrane"/>
    <property type="evidence" value="ECO:0007669"/>
    <property type="project" value="InterPro"/>
</dbReference>
<dbReference type="Proteomes" id="UP000199701">
    <property type="component" value="Unassembled WGS sequence"/>
</dbReference>
<organism evidence="2 3">
    <name type="scientific">[Clostridium] fimetarium</name>
    <dbReference type="NCBI Taxonomy" id="99656"/>
    <lineage>
        <taxon>Bacteria</taxon>
        <taxon>Bacillati</taxon>
        <taxon>Bacillota</taxon>
        <taxon>Clostridia</taxon>
        <taxon>Lachnospirales</taxon>
        <taxon>Lachnospiraceae</taxon>
    </lineage>
</organism>
<protein>
    <submittedName>
        <fullName evidence="2">YGGT family protein</fullName>
    </submittedName>
</protein>
<dbReference type="OrthoDB" id="2989901at2"/>
<dbReference type="STRING" id="99656.SAMN05421659_101212"/>